<feature type="region of interest" description="Disordered" evidence="1">
    <location>
        <begin position="1"/>
        <end position="20"/>
    </location>
</feature>
<accession>A0A2P6PDI3</accession>
<dbReference type="Proteomes" id="UP000238479">
    <property type="component" value="Chromosome 7"/>
</dbReference>
<sequence length="66" mass="7086">MEISNGNSDSEGDEISEKSPLLMEVQAVGEVKKCGALDEMTIDCFVPEDGDGLEKLSLQRLVRASA</sequence>
<proteinExistence type="predicted"/>
<reference evidence="2 3" key="1">
    <citation type="journal article" date="2018" name="Nat. Genet.">
        <title>The Rosa genome provides new insights in the design of modern roses.</title>
        <authorList>
            <person name="Bendahmane M."/>
        </authorList>
    </citation>
    <scope>NUCLEOTIDE SEQUENCE [LARGE SCALE GENOMIC DNA]</scope>
    <source>
        <strain evidence="3">cv. Old Blush</strain>
    </source>
</reference>
<keyword evidence="3" id="KW-1185">Reference proteome</keyword>
<gene>
    <name evidence="2" type="ORF">RchiOBHm_Chr7g0223241</name>
</gene>
<evidence type="ECO:0000256" key="1">
    <source>
        <dbReference type="SAM" id="MobiDB-lite"/>
    </source>
</evidence>
<evidence type="ECO:0000313" key="3">
    <source>
        <dbReference type="Proteomes" id="UP000238479"/>
    </source>
</evidence>
<comment type="caution">
    <text evidence="2">The sequence shown here is derived from an EMBL/GenBank/DDBJ whole genome shotgun (WGS) entry which is preliminary data.</text>
</comment>
<dbReference type="AlphaFoldDB" id="A0A2P6PDI3"/>
<protein>
    <submittedName>
        <fullName evidence="2">Uncharacterized protein</fullName>
    </submittedName>
</protein>
<dbReference type="Gramene" id="PRQ19988">
    <property type="protein sequence ID" value="PRQ19988"/>
    <property type="gene ID" value="RchiOBHm_Chr7g0223241"/>
</dbReference>
<evidence type="ECO:0000313" key="2">
    <source>
        <dbReference type="EMBL" id="PRQ19988.1"/>
    </source>
</evidence>
<dbReference type="EMBL" id="PDCK01000045">
    <property type="protein sequence ID" value="PRQ19988.1"/>
    <property type="molecule type" value="Genomic_DNA"/>
</dbReference>
<organism evidence="2 3">
    <name type="scientific">Rosa chinensis</name>
    <name type="common">China rose</name>
    <dbReference type="NCBI Taxonomy" id="74649"/>
    <lineage>
        <taxon>Eukaryota</taxon>
        <taxon>Viridiplantae</taxon>
        <taxon>Streptophyta</taxon>
        <taxon>Embryophyta</taxon>
        <taxon>Tracheophyta</taxon>
        <taxon>Spermatophyta</taxon>
        <taxon>Magnoliopsida</taxon>
        <taxon>eudicotyledons</taxon>
        <taxon>Gunneridae</taxon>
        <taxon>Pentapetalae</taxon>
        <taxon>rosids</taxon>
        <taxon>fabids</taxon>
        <taxon>Rosales</taxon>
        <taxon>Rosaceae</taxon>
        <taxon>Rosoideae</taxon>
        <taxon>Rosoideae incertae sedis</taxon>
        <taxon>Rosa</taxon>
    </lineage>
</organism>
<name>A0A2P6PDI3_ROSCH</name>